<gene>
    <name evidence="2" type="ORF">ACFSW5_08045</name>
</gene>
<organism evidence="2 3">
    <name type="scientific">Paenibacillus thailandensis</name>
    <dbReference type="NCBI Taxonomy" id="393250"/>
    <lineage>
        <taxon>Bacteria</taxon>
        <taxon>Bacillati</taxon>
        <taxon>Bacillota</taxon>
        <taxon>Bacilli</taxon>
        <taxon>Bacillales</taxon>
        <taxon>Paenibacillaceae</taxon>
        <taxon>Paenibacillus</taxon>
    </lineage>
</organism>
<dbReference type="InterPro" id="IPR000073">
    <property type="entry name" value="AB_hydrolase_1"/>
</dbReference>
<dbReference type="InterPro" id="IPR029058">
    <property type="entry name" value="AB_hydrolase_fold"/>
</dbReference>
<feature type="domain" description="AB hydrolase-1" evidence="1">
    <location>
        <begin position="38"/>
        <end position="263"/>
    </location>
</feature>
<accession>A0ABW5QVB8</accession>
<dbReference type="Gene3D" id="3.40.50.1820">
    <property type="entry name" value="alpha/beta hydrolase"/>
    <property type="match status" value="1"/>
</dbReference>
<keyword evidence="2" id="KW-0378">Hydrolase</keyword>
<dbReference type="PANTHER" id="PTHR43798">
    <property type="entry name" value="MONOACYLGLYCEROL LIPASE"/>
    <property type="match status" value="1"/>
</dbReference>
<comment type="caution">
    <text evidence="2">The sequence shown here is derived from an EMBL/GenBank/DDBJ whole genome shotgun (WGS) entry which is preliminary data.</text>
</comment>
<dbReference type="PRINTS" id="PR00412">
    <property type="entry name" value="EPOXHYDRLASE"/>
</dbReference>
<name>A0ABW5QVB8_9BACL</name>
<dbReference type="InterPro" id="IPR000639">
    <property type="entry name" value="Epox_hydrolase-like"/>
</dbReference>
<evidence type="ECO:0000313" key="3">
    <source>
        <dbReference type="Proteomes" id="UP001597493"/>
    </source>
</evidence>
<dbReference type="Pfam" id="PF00561">
    <property type="entry name" value="Abhydrolase_1"/>
    <property type="match status" value="1"/>
</dbReference>
<evidence type="ECO:0000313" key="2">
    <source>
        <dbReference type="EMBL" id="MFD2660221.1"/>
    </source>
</evidence>
<reference evidence="3" key="1">
    <citation type="journal article" date="2019" name="Int. J. Syst. Evol. Microbiol.">
        <title>The Global Catalogue of Microorganisms (GCM) 10K type strain sequencing project: providing services to taxonomists for standard genome sequencing and annotation.</title>
        <authorList>
            <consortium name="The Broad Institute Genomics Platform"/>
            <consortium name="The Broad Institute Genome Sequencing Center for Infectious Disease"/>
            <person name="Wu L."/>
            <person name="Ma J."/>
        </authorList>
    </citation>
    <scope>NUCLEOTIDE SEQUENCE [LARGE SCALE GENOMIC DNA]</scope>
    <source>
        <strain evidence="3">TISTR 1827</strain>
    </source>
</reference>
<protein>
    <submittedName>
        <fullName evidence="2">Alpha/beta fold hydrolase</fullName>
    </submittedName>
</protein>
<sequence length="279" mass="29304">MSAISLSNRSMTLNNGVTIAYYDSEPEPQPGVRKPVAVLLHGYCGSSAYWERVVPLLAGGIRIIAPDLRGHGLSGTAEEEGGTIEMYAQDAAEMIERLDIGKAYLLGHSLGGYIALAVAELYAGKLAGFGLIHSTPLPDSEEAKAGRDKAVATIRGQGVSAFVEGLVPKLFAPSVRSERADDLERALAIGRGTSGLGAVQAAIAMRSRPDRTGTLTRLDMPVLLVAGKQDGVVPPEKTFMSEGPGVTPVMLDNAGHMGMYEEPDKLAEAVLSFAGAKKD</sequence>
<dbReference type="Proteomes" id="UP001597493">
    <property type="component" value="Unassembled WGS sequence"/>
</dbReference>
<dbReference type="SUPFAM" id="SSF53474">
    <property type="entry name" value="alpha/beta-Hydrolases"/>
    <property type="match status" value="1"/>
</dbReference>
<dbReference type="GO" id="GO:0016787">
    <property type="term" value="F:hydrolase activity"/>
    <property type="evidence" value="ECO:0007669"/>
    <property type="project" value="UniProtKB-KW"/>
</dbReference>
<dbReference type="EMBL" id="JBHUMY010000007">
    <property type="protein sequence ID" value="MFD2660221.1"/>
    <property type="molecule type" value="Genomic_DNA"/>
</dbReference>
<dbReference type="InterPro" id="IPR050266">
    <property type="entry name" value="AB_hydrolase_sf"/>
</dbReference>
<evidence type="ECO:0000259" key="1">
    <source>
        <dbReference type="Pfam" id="PF00561"/>
    </source>
</evidence>
<keyword evidence="3" id="KW-1185">Reference proteome</keyword>
<dbReference type="PRINTS" id="PR00111">
    <property type="entry name" value="ABHYDROLASE"/>
</dbReference>
<dbReference type="RefSeq" id="WP_379271237.1">
    <property type="nucleotide sequence ID" value="NZ_JBHUGT010000018.1"/>
</dbReference>
<proteinExistence type="predicted"/>